<sequence length="90" mass="10642">MFDLEALKEMRRQADEISYACMSRQFFRDEKSLKQALDHICRTLGMFTDMEIKKLKGENIPYDPQSYMRGRMSLAYNAVMNSQEDDQYPA</sequence>
<reference evidence="1 2" key="1">
    <citation type="submission" date="2018-10" db="EMBL/GenBank/DDBJ databases">
        <title>Falsibacillus sp. genome draft.</title>
        <authorList>
            <person name="Shi S."/>
        </authorList>
    </citation>
    <scope>NUCLEOTIDE SEQUENCE [LARGE SCALE GENOMIC DNA]</scope>
    <source>
        <strain evidence="1 2">GY 10110</strain>
    </source>
</reference>
<keyword evidence="2" id="KW-1185">Reference proteome</keyword>
<dbReference type="AlphaFoldDB" id="A0A3L7JSF7"/>
<proteinExistence type="predicted"/>
<name>A0A3L7JSF7_9BACI</name>
<evidence type="ECO:0000313" key="1">
    <source>
        <dbReference type="EMBL" id="RLQ93254.1"/>
    </source>
</evidence>
<protein>
    <recommendedName>
        <fullName evidence="3">Group-specific protein</fullName>
    </recommendedName>
</protein>
<evidence type="ECO:0008006" key="3">
    <source>
        <dbReference type="Google" id="ProtNLM"/>
    </source>
</evidence>
<dbReference type="OrthoDB" id="2989811at2"/>
<evidence type="ECO:0000313" key="2">
    <source>
        <dbReference type="Proteomes" id="UP000276770"/>
    </source>
</evidence>
<comment type="caution">
    <text evidence="1">The sequence shown here is derived from an EMBL/GenBank/DDBJ whole genome shotgun (WGS) entry which is preliminary data.</text>
</comment>
<dbReference type="Proteomes" id="UP000276770">
    <property type="component" value="Unassembled WGS sequence"/>
</dbReference>
<organism evidence="1 2">
    <name type="scientific">Falsibacillus albus</name>
    <dbReference type="NCBI Taxonomy" id="2478915"/>
    <lineage>
        <taxon>Bacteria</taxon>
        <taxon>Bacillati</taxon>
        <taxon>Bacillota</taxon>
        <taxon>Bacilli</taxon>
        <taxon>Bacillales</taxon>
        <taxon>Bacillaceae</taxon>
        <taxon>Falsibacillus</taxon>
    </lineage>
</organism>
<gene>
    <name evidence="1" type="ORF">D9X91_18365</name>
</gene>
<dbReference type="EMBL" id="RCVZ01000016">
    <property type="protein sequence ID" value="RLQ93254.1"/>
    <property type="molecule type" value="Genomic_DNA"/>
</dbReference>
<accession>A0A3L7JSF7</accession>